<name>A0A832ZY23_CALS0</name>
<proteinExistence type="predicted"/>
<protein>
    <submittedName>
        <fullName evidence="5">Methyltransferase domain-containing protein</fullName>
    </submittedName>
</protein>
<accession>A0A832ZY23</accession>
<feature type="domain" description="Methyltransferase" evidence="4">
    <location>
        <begin position="47"/>
        <end position="140"/>
    </location>
</feature>
<dbReference type="AlphaFoldDB" id="A0A832ZY23"/>
<keyword evidence="1 5" id="KW-0489">Methyltransferase</keyword>
<dbReference type="SUPFAM" id="SSF53335">
    <property type="entry name" value="S-adenosyl-L-methionine-dependent methyltransferases"/>
    <property type="match status" value="1"/>
</dbReference>
<keyword evidence="2 5" id="KW-0808">Transferase</keyword>
<dbReference type="InterPro" id="IPR026170">
    <property type="entry name" value="FAM173A/B"/>
</dbReference>
<keyword evidence="3" id="KW-0949">S-adenosyl-L-methionine</keyword>
<dbReference type="PANTHER" id="PTHR13610:SF11">
    <property type="entry name" value="METHYLTRANSFERASE DOMAIN-CONTAINING PROTEIN"/>
    <property type="match status" value="1"/>
</dbReference>
<dbReference type="GO" id="GO:0016279">
    <property type="term" value="F:protein-lysine N-methyltransferase activity"/>
    <property type="evidence" value="ECO:0007669"/>
    <property type="project" value="InterPro"/>
</dbReference>
<evidence type="ECO:0000313" key="5">
    <source>
        <dbReference type="EMBL" id="HIQ29446.1"/>
    </source>
</evidence>
<dbReference type="PANTHER" id="PTHR13610">
    <property type="entry name" value="METHYLTRANSFERASE DOMAIN-CONTAINING PROTEIN"/>
    <property type="match status" value="1"/>
</dbReference>
<evidence type="ECO:0000259" key="4">
    <source>
        <dbReference type="Pfam" id="PF13649"/>
    </source>
</evidence>
<organism evidence="5 6">
    <name type="scientific">Caldiarchaeum subterraneum</name>
    <dbReference type="NCBI Taxonomy" id="311458"/>
    <lineage>
        <taxon>Archaea</taxon>
        <taxon>Nitrososphaerota</taxon>
        <taxon>Candidatus Caldarchaeales</taxon>
        <taxon>Candidatus Caldarchaeaceae</taxon>
        <taxon>Candidatus Caldarchaeum</taxon>
    </lineage>
</organism>
<evidence type="ECO:0000256" key="3">
    <source>
        <dbReference type="ARBA" id="ARBA00022691"/>
    </source>
</evidence>
<evidence type="ECO:0000256" key="1">
    <source>
        <dbReference type="ARBA" id="ARBA00022603"/>
    </source>
</evidence>
<dbReference type="Proteomes" id="UP000608579">
    <property type="component" value="Unassembled WGS sequence"/>
</dbReference>
<comment type="caution">
    <text evidence="5">The sequence shown here is derived from an EMBL/GenBank/DDBJ whole genome shotgun (WGS) entry which is preliminary data.</text>
</comment>
<dbReference type="InterPro" id="IPR041698">
    <property type="entry name" value="Methyltransf_25"/>
</dbReference>
<dbReference type="Pfam" id="PF13649">
    <property type="entry name" value="Methyltransf_25"/>
    <property type="match status" value="1"/>
</dbReference>
<dbReference type="CDD" id="cd02440">
    <property type="entry name" value="AdoMet_MTases"/>
    <property type="match status" value="1"/>
</dbReference>
<reference evidence="5" key="1">
    <citation type="journal article" date="2020" name="ISME J.">
        <title>Gammaproteobacteria mediating utilization of methyl-, sulfur- and petroleum organic compounds in deep ocean hydrothermal plumes.</title>
        <authorList>
            <person name="Zhou Z."/>
            <person name="Liu Y."/>
            <person name="Pan J."/>
            <person name="Cron B.R."/>
            <person name="Toner B.M."/>
            <person name="Anantharaman K."/>
            <person name="Breier J.A."/>
            <person name="Dick G.J."/>
            <person name="Li M."/>
        </authorList>
    </citation>
    <scope>NUCLEOTIDE SEQUENCE</scope>
    <source>
        <strain evidence="5">SZUA-1515</strain>
    </source>
</reference>
<dbReference type="InterPro" id="IPR029063">
    <property type="entry name" value="SAM-dependent_MTases_sf"/>
</dbReference>
<dbReference type="EMBL" id="DQVM01000047">
    <property type="protein sequence ID" value="HIQ29446.1"/>
    <property type="molecule type" value="Genomic_DNA"/>
</dbReference>
<gene>
    <name evidence="5" type="ORF">EYH45_02655</name>
</gene>
<evidence type="ECO:0000256" key="2">
    <source>
        <dbReference type="ARBA" id="ARBA00022679"/>
    </source>
</evidence>
<dbReference type="Gene3D" id="3.40.50.150">
    <property type="entry name" value="Vaccinia Virus protein VP39"/>
    <property type="match status" value="1"/>
</dbReference>
<sequence length="171" mass="19821">MYEAQPPRRDWVLRRFSDPRRIPFVPSPMDIVKRMLEVAEVKPNELVYDLGCGDGRIPITASRLFDAKAVGVELQRRLADKAREHVKRLELLDRVKILNDNLFNVPLREADVVALYLTREALAGLKPKLEAELKPTARVVTHDFRIPGWKPVYVERIGGHRIYLYSRKIRA</sequence>
<dbReference type="GO" id="GO:0032259">
    <property type="term" value="P:methylation"/>
    <property type="evidence" value="ECO:0007669"/>
    <property type="project" value="UniProtKB-KW"/>
</dbReference>
<evidence type="ECO:0000313" key="6">
    <source>
        <dbReference type="Proteomes" id="UP000608579"/>
    </source>
</evidence>